<dbReference type="Gene3D" id="2.60.40.1180">
    <property type="entry name" value="Golgi alpha-mannosidase II"/>
    <property type="match status" value="1"/>
</dbReference>
<accession>K1UDI2</accession>
<reference evidence="1" key="1">
    <citation type="journal article" date="2013" name="Environ. Microbiol.">
        <title>Microbiota from the distal guts of lean and obese adolescents exhibit partial functional redundancy besides clear differences in community structure.</title>
        <authorList>
            <person name="Ferrer M."/>
            <person name="Ruiz A."/>
            <person name="Lanza F."/>
            <person name="Haange S.B."/>
            <person name="Oberbach A."/>
            <person name="Till H."/>
            <person name="Bargiela R."/>
            <person name="Campoy C."/>
            <person name="Segura M.T."/>
            <person name="Richter M."/>
            <person name="von Bergen M."/>
            <person name="Seifert J."/>
            <person name="Suarez A."/>
        </authorList>
    </citation>
    <scope>NUCLEOTIDE SEQUENCE</scope>
</reference>
<evidence type="ECO:0000313" key="1">
    <source>
        <dbReference type="EMBL" id="EKC76325.1"/>
    </source>
</evidence>
<name>K1UDI2_9ZZZZ</name>
<sequence>HREKSPFYVQLDGKELPHFLHRRKFEEAESGWYYSQRLKSVQVNTPTPKRTMRSWSRLSSLI</sequence>
<organism evidence="1">
    <name type="scientific">human gut metagenome</name>
    <dbReference type="NCBI Taxonomy" id="408170"/>
    <lineage>
        <taxon>unclassified sequences</taxon>
        <taxon>metagenomes</taxon>
        <taxon>organismal metagenomes</taxon>
    </lineage>
</organism>
<feature type="non-terminal residue" evidence="1">
    <location>
        <position position="1"/>
    </location>
</feature>
<dbReference type="InterPro" id="IPR013780">
    <property type="entry name" value="Glyco_hydro_b"/>
</dbReference>
<gene>
    <name evidence="1" type="ORF">OBE_00902</name>
</gene>
<dbReference type="EMBL" id="AJWZ01000611">
    <property type="protein sequence ID" value="EKC76325.1"/>
    <property type="molecule type" value="Genomic_DNA"/>
</dbReference>
<protein>
    <submittedName>
        <fullName evidence="1">Alpha-glucosidase</fullName>
    </submittedName>
</protein>
<comment type="caution">
    <text evidence="1">The sequence shown here is derived from an EMBL/GenBank/DDBJ whole genome shotgun (WGS) entry which is preliminary data.</text>
</comment>
<dbReference type="AlphaFoldDB" id="K1UDI2"/>
<proteinExistence type="predicted"/>